<dbReference type="KEGG" id="cmav:ABHF33_01295"/>
<dbReference type="EMBL" id="CP157355">
    <property type="protein sequence ID" value="XBM00947.1"/>
    <property type="molecule type" value="Genomic_DNA"/>
</dbReference>
<dbReference type="SUPFAM" id="SSF56349">
    <property type="entry name" value="DNA breaking-rejoining enzymes"/>
    <property type="match status" value="1"/>
</dbReference>
<dbReference type="RefSeq" id="WP_348945271.1">
    <property type="nucleotide sequence ID" value="NZ_CP157355.1"/>
</dbReference>
<name>A0AAU7F8U7_9NEIS</name>
<evidence type="ECO:0000313" key="1">
    <source>
        <dbReference type="EMBL" id="XBM00947.1"/>
    </source>
</evidence>
<dbReference type="AlphaFoldDB" id="A0AAU7F8U7"/>
<accession>A0AAU7F8U7</accession>
<evidence type="ECO:0008006" key="2">
    <source>
        <dbReference type="Google" id="ProtNLM"/>
    </source>
</evidence>
<sequence length="193" mass="21259">MASILRVTNRNGTVSFRADVRLKRNGRVVLNESRSFPVQGAGVRAETVARRLAQDWADALTEKMKDDAALHARKLKGLTVAGLIDRYIKFVEQDKKIGESKQSVLGILARSRLGALSLVDLNAAHIIAHCRDRRAQGAKPQTVNQDVIYLGGVLKCAKPYFNLCVDMTEFMQARVQLRSLGLICKSVLSVTAV</sequence>
<gene>
    <name evidence="1" type="ORF">ABHF33_01295</name>
</gene>
<proteinExistence type="predicted"/>
<dbReference type="GO" id="GO:0003677">
    <property type="term" value="F:DNA binding"/>
    <property type="evidence" value="ECO:0007669"/>
    <property type="project" value="InterPro"/>
</dbReference>
<protein>
    <recommendedName>
        <fullName evidence="2">Integrase</fullName>
    </recommendedName>
</protein>
<dbReference type="InterPro" id="IPR011010">
    <property type="entry name" value="DNA_brk_join_enz"/>
</dbReference>
<reference evidence="1" key="1">
    <citation type="submission" date="2024-05" db="EMBL/GenBank/DDBJ databases">
        <authorList>
            <person name="Yang L."/>
            <person name="Pan L."/>
        </authorList>
    </citation>
    <scope>NUCLEOTIDE SEQUENCE</scope>
    <source>
        <strain evidence="1">FCG-7</strain>
    </source>
</reference>
<organism evidence="1">
    <name type="scientific">Chitinibacter mangrovi</name>
    <dbReference type="NCBI Taxonomy" id="3153927"/>
    <lineage>
        <taxon>Bacteria</taxon>
        <taxon>Pseudomonadati</taxon>
        <taxon>Pseudomonadota</taxon>
        <taxon>Betaproteobacteria</taxon>
        <taxon>Neisseriales</taxon>
        <taxon>Chitinibacteraceae</taxon>
        <taxon>Chitinibacter</taxon>
    </lineage>
</organism>